<evidence type="ECO:0000313" key="2">
    <source>
        <dbReference type="Proteomes" id="UP001241056"/>
    </source>
</evidence>
<accession>A0ABT7SPM9</accession>
<sequence length="68" mass="7252">MYQIISIQAQHDADICRIIQQVGAQYGAVGDGLGPVRCMAAVMCGCLRISNHNALTSPNQQHGCALHC</sequence>
<keyword evidence="2" id="KW-1185">Reference proteome</keyword>
<proteinExistence type="predicted"/>
<organism evidence="1 2">
    <name type="scientific">Thiopseudomonas acetoxidans</name>
    <dbReference type="NCBI Taxonomy" id="3041622"/>
    <lineage>
        <taxon>Bacteria</taxon>
        <taxon>Pseudomonadati</taxon>
        <taxon>Pseudomonadota</taxon>
        <taxon>Gammaproteobacteria</taxon>
        <taxon>Pseudomonadales</taxon>
        <taxon>Pseudomonadaceae</taxon>
        <taxon>Thiopseudomonas</taxon>
    </lineage>
</organism>
<dbReference type="Proteomes" id="UP001241056">
    <property type="component" value="Unassembled WGS sequence"/>
</dbReference>
<evidence type="ECO:0000313" key="1">
    <source>
        <dbReference type="EMBL" id="MDM7858146.1"/>
    </source>
</evidence>
<dbReference type="RefSeq" id="WP_289410803.1">
    <property type="nucleotide sequence ID" value="NZ_JAUCDY010000007.1"/>
</dbReference>
<dbReference type="EMBL" id="JAUCDY010000007">
    <property type="protein sequence ID" value="MDM7858146.1"/>
    <property type="molecule type" value="Genomic_DNA"/>
</dbReference>
<protein>
    <submittedName>
        <fullName evidence="1">Uncharacterized protein</fullName>
    </submittedName>
</protein>
<reference evidence="1 2" key="1">
    <citation type="submission" date="2023-06" db="EMBL/GenBank/DDBJ databases">
        <title>Thiopseudomonas sp. CY1220 draft genome sequence.</title>
        <authorList>
            <person name="Zhao G."/>
            <person name="An M."/>
        </authorList>
    </citation>
    <scope>NUCLEOTIDE SEQUENCE [LARGE SCALE GENOMIC DNA]</scope>
    <source>
        <strain evidence="1 2">CY1220</strain>
    </source>
</reference>
<name>A0ABT7SPM9_9GAMM</name>
<comment type="caution">
    <text evidence="1">The sequence shown here is derived from an EMBL/GenBank/DDBJ whole genome shotgun (WGS) entry which is preliminary data.</text>
</comment>
<gene>
    <name evidence="1" type="ORF">QEZ41_07630</name>
</gene>